<dbReference type="AlphaFoldDB" id="B5HHV8"/>
<accession>B5HHV8</accession>
<keyword evidence="1" id="KW-1133">Transmembrane helix</keyword>
<dbReference type="EMBL" id="CM000950">
    <property type="protein sequence ID" value="EDY66419.1"/>
    <property type="molecule type" value="Genomic_DNA"/>
</dbReference>
<protein>
    <submittedName>
        <fullName evidence="2">Uncharacterized protein</fullName>
    </submittedName>
</protein>
<evidence type="ECO:0000313" key="3">
    <source>
        <dbReference type="Proteomes" id="UP000002805"/>
    </source>
</evidence>
<keyword evidence="1" id="KW-0812">Transmembrane</keyword>
<evidence type="ECO:0000313" key="2">
    <source>
        <dbReference type="EMBL" id="EDY66419.1"/>
    </source>
</evidence>
<gene>
    <name evidence="2" type="ORF">SSDG_04784</name>
</gene>
<keyword evidence="3" id="KW-1185">Reference proteome</keyword>
<proteinExistence type="predicted"/>
<dbReference type="HOGENOM" id="CLU_2060139_0_0_11"/>
<reference evidence="3" key="2">
    <citation type="submission" date="2009-10" db="EMBL/GenBank/DDBJ databases">
        <title>The genome sequence of Streptomyces pristinaespiralis strain ATCC 25486.</title>
        <authorList>
            <consortium name="The Broad Institute Genome Sequencing Platform"/>
            <consortium name="Broad Institute Microbial Sequencing Center"/>
            <person name="Fischbach M."/>
            <person name="Godfrey P."/>
            <person name="Ward D."/>
            <person name="Young S."/>
            <person name="Zeng Q."/>
            <person name="Koehrsen M."/>
            <person name="Alvarado L."/>
            <person name="Berlin A.M."/>
            <person name="Bochicchio J."/>
            <person name="Borenstein D."/>
            <person name="Chapman S.B."/>
            <person name="Chen Z."/>
            <person name="Engels R."/>
            <person name="Freedman E."/>
            <person name="Gellesch M."/>
            <person name="Goldberg J."/>
            <person name="Griggs A."/>
            <person name="Gujja S."/>
            <person name="Heilman E.R."/>
            <person name="Heiman D.I."/>
            <person name="Hepburn T.A."/>
            <person name="Howarth C."/>
            <person name="Jen D."/>
            <person name="Larson L."/>
            <person name="Lewis B."/>
            <person name="Mehta T."/>
            <person name="Park D."/>
            <person name="Pearson M."/>
            <person name="Richards J."/>
            <person name="Roberts A."/>
            <person name="Saif S."/>
            <person name="Shea T.D."/>
            <person name="Shenoy N."/>
            <person name="Sisk P."/>
            <person name="Stolte C."/>
            <person name="Sykes S.N."/>
            <person name="Thomson T."/>
            <person name="Walk T."/>
            <person name="White J."/>
            <person name="Yandava C."/>
            <person name="Straight P."/>
            <person name="Clardy J."/>
            <person name="Hung D."/>
            <person name="Kolter R."/>
            <person name="Mekalanos J."/>
            <person name="Walker S."/>
            <person name="Walsh C.T."/>
            <person name="Wieland-Brown L.C."/>
            <person name="Haas B."/>
            <person name="Nusbaum C."/>
            <person name="Birren B."/>
        </authorList>
    </citation>
    <scope>NUCLEOTIDE SEQUENCE [LARGE SCALE GENOMIC DNA]</scope>
    <source>
        <strain evidence="3">ATCC 25486 / DSM 40338 / CBS 914.69 / JCM 4507 / NBRC 13074 / NRRL 2958 / 5647</strain>
    </source>
</reference>
<name>B5HHV8_STRE2</name>
<dbReference type="Proteomes" id="UP000002805">
    <property type="component" value="Chromosome"/>
</dbReference>
<evidence type="ECO:0000256" key="1">
    <source>
        <dbReference type="SAM" id="Phobius"/>
    </source>
</evidence>
<keyword evidence="1" id="KW-0472">Membrane</keyword>
<sequence>MLGAADTPYGGVANFVIYVGLWWLCSSLRKDAQMNTDRLAEFYALLTMLEPDTETCRLAQRLADVGTTGLVGESSDTTVLQELRGKADKVARELSSVDSAKIDAKSELIAKMLAGASAS</sequence>
<feature type="transmembrane region" description="Helical" evidence="1">
    <location>
        <begin position="12"/>
        <end position="28"/>
    </location>
</feature>
<reference evidence="3" key="1">
    <citation type="submission" date="2008-02" db="EMBL/GenBank/DDBJ databases">
        <authorList>
            <consortium name="The Broad Institute Genome Sequencing Platform"/>
            <person name="Fischbach M."/>
            <person name="Ward D."/>
            <person name="Young S."/>
            <person name="Jaffe D."/>
            <person name="Gnerre S."/>
            <person name="Berlin A."/>
            <person name="Heiman D."/>
            <person name="Hepburn T."/>
            <person name="Sykes S."/>
            <person name="Alvarado L."/>
            <person name="Kodira C.D."/>
            <person name="Straight P."/>
            <person name="Clardy J."/>
            <person name="Hung D."/>
            <person name="Kolter R."/>
            <person name="Mekalanos J."/>
            <person name="Walker S."/>
            <person name="Walsh C.T."/>
            <person name="Lander E."/>
            <person name="Galagan J."/>
            <person name="Nusbaum C."/>
            <person name="Birren B."/>
        </authorList>
    </citation>
    <scope>NUCLEOTIDE SEQUENCE [LARGE SCALE GENOMIC DNA]</scope>
    <source>
        <strain evidence="3">ATCC 25486 / DSM 40338 / CBS 914.69 / JCM 4507 / NBRC 13074 / NRRL 2958 / 5647</strain>
    </source>
</reference>
<organism evidence="2 3">
    <name type="scientific">Streptomyces pristinaespiralis (strain ATCC 25486 / DSM 40338 / CBS 914.69 / JCM 4507 / KCC S-0507 / NBRC 13074 / NRRL 2958 / 5647)</name>
    <dbReference type="NCBI Taxonomy" id="457429"/>
    <lineage>
        <taxon>Bacteria</taxon>
        <taxon>Bacillati</taxon>
        <taxon>Actinomycetota</taxon>
        <taxon>Actinomycetes</taxon>
        <taxon>Kitasatosporales</taxon>
        <taxon>Streptomycetaceae</taxon>
        <taxon>Streptomyces</taxon>
    </lineage>
</organism>